<dbReference type="SMART" id="SM00368">
    <property type="entry name" value="LRR_RI"/>
    <property type="match status" value="1"/>
</dbReference>
<dbReference type="Pfam" id="PF13516">
    <property type="entry name" value="LRR_6"/>
    <property type="match status" value="1"/>
</dbReference>
<evidence type="ECO:0000313" key="4">
    <source>
        <dbReference type="RefSeq" id="XP_050925580.1"/>
    </source>
</evidence>
<accession>A0AAJ8B4I6</accession>
<gene>
    <name evidence="4" type="primary">LOC127142268</name>
</gene>
<dbReference type="InterPro" id="IPR051261">
    <property type="entry name" value="NLR"/>
</dbReference>
<dbReference type="SUPFAM" id="SSF52047">
    <property type="entry name" value="RNI-like"/>
    <property type="match status" value="1"/>
</dbReference>
<dbReference type="GeneID" id="127142268"/>
<keyword evidence="1" id="KW-0433">Leucine-rich repeat</keyword>
<keyword evidence="2" id="KW-0677">Repeat</keyword>
<dbReference type="AlphaFoldDB" id="A0AAJ8B4I6"/>
<reference evidence="4" key="1">
    <citation type="submission" date="2025-08" db="UniProtKB">
        <authorList>
            <consortium name="RefSeq"/>
        </authorList>
    </citation>
    <scope>IDENTIFICATION</scope>
    <source>
        <tissue evidence="4">Brain</tissue>
    </source>
</reference>
<dbReference type="PANTHER" id="PTHR24106">
    <property type="entry name" value="NACHT, LRR AND CARD DOMAINS-CONTAINING"/>
    <property type="match status" value="1"/>
</dbReference>
<dbReference type="Proteomes" id="UP000694890">
    <property type="component" value="Unplaced"/>
</dbReference>
<protein>
    <submittedName>
        <fullName evidence="4">NACHT, LRR and PYD domains-containing protein 12-like isoform X2</fullName>
    </submittedName>
</protein>
<name>A0AAJ8B4I6_LATCA</name>
<organism evidence="3 4">
    <name type="scientific">Lates calcarifer</name>
    <name type="common">Barramundi</name>
    <name type="synonym">Holocentrus calcarifer</name>
    <dbReference type="NCBI Taxonomy" id="8187"/>
    <lineage>
        <taxon>Eukaryota</taxon>
        <taxon>Metazoa</taxon>
        <taxon>Chordata</taxon>
        <taxon>Craniata</taxon>
        <taxon>Vertebrata</taxon>
        <taxon>Euteleostomi</taxon>
        <taxon>Actinopterygii</taxon>
        <taxon>Neopterygii</taxon>
        <taxon>Teleostei</taxon>
        <taxon>Neoteleostei</taxon>
        <taxon>Acanthomorphata</taxon>
        <taxon>Carangaria</taxon>
        <taxon>Carangaria incertae sedis</taxon>
        <taxon>Centropomidae</taxon>
        <taxon>Lates</taxon>
    </lineage>
</organism>
<dbReference type="Gene3D" id="3.80.10.10">
    <property type="entry name" value="Ribonuclease Inhibitor"/>
    <property type="match status" value="1"/>
</dbReference>
<evidence type="ECO:0000256" key="2">
    <source>
        <dbReference type="ARBA" id="ARBA00022737"/>
    </source>
</evidence>
<dbReference type="InterPro" id="IPR001611">
    <property type="entry name" value="Leu-rich_rpt"/>
</dbReference>
<dbReference type="RefSeq" id="XP_050925580.1">
    <property type="nucleotide sequence ID" value="XM_051069623.1"/>
</dbReference>
<dbReference type="InterPro" id="IPR032675">
    <property type="entry name" value="LRR_dom_sf"/>
</dbReference>
<proteinExistence type="predicted"/>
<sequence length="109" mass="12463">MVSCEWRGEGLVKVLSQRRFRLHVTWTEQDTGTHRYWRTSCGESWRNPFKVKMATWTCLFASFMASALKSNPSHLTELDLSHNSLEDSGVKILSTGLESPDCGLETLRK</sequence>
<evidence type="ECO:0000313" key="3">
    <source>
        <dbReference type="Proteomes" id="UP000694890"/>
    </source>
</evidence>
<evidence type="ECO:0000256" key="1">
    <source>
        <dbReference type="ARBA" id="ARBA00022614"/>
    </source>
</evidence>